<dbReference type="AlphaFoldDB" id="A0A6A3G4N7"/>
<sequence>MPLCSPACSRRCTSLLFRCAAVMSSSVSCRVCIPVRCATFSLLAFGEHMSASCPQVSTPSPPSIGPTRRCSSWPSPRGTAAVRCVLGVSP</sequence>
<organism evidence="2 4">
    <name type="scientific">Phytophthora rubi</name>
    <dbReference type="NCBI Taxonomy" id="129364"/>
    <lineage>
        <taxon>Eukaryota</taxon>
        <taxon>Sar</taxon>
        <taxon>Stramenopiles</taxon>
        <taxon>Oomycota</taxon>
        <taxon>Peronosporomycetes</taxon>
        <taxon>Peronosporales</taxon>
        <taxon>Peronosporaceae</taxon>
        <taxon>Phytophthora</taxon>
    </lineage>
</organism>
<proteinExistence type="predicted"/>
<evidence type="ECO:0000313" key="2">
    <source>
        <dbReference type="EMBL" id="KAE8951626.1"/>
    </source>
</evidence>
<evidence type="ECO:0000313" key="4">
    <source>
        <dbReference type="Proteomes" id="UP000429607"/>
    </source>
</evidence>
<dbReference type="Proteomes" id="UP000435112">
    <property type="component" value="Unassembled WGS sequence"/>
</dbReference>
<reference evidence="4 5" key="1">
    <citation type="submission" date="2018-09" db="EMBL/GenBank/DDBJ databases">
        <title>Genomic investigation of the strawberry pathogen Phytophthora fragariae indicates pathogenicity is determined by transcriptional variation in three key races.</title>
        <authorList>
            <person name="Adams T.M."/>
            <person name="Armitage A.D."/>
            <person name="Sobczyk M.K."/>
            <person name="Bates H.J."/>
            <person name="Dunwell J.M."/>
            <person name="Nellist C.F."/>
            <person name="Harrison R.J."/>
        </authorList>
    </citation>
    <scope>NUCLEOTIDE SEQUENCE [LARGE SCALE GENOMIC DNA]</scope>
    <source>
        <strain evidence="2 4">SCRP249</strain>
        <strain evidence="3 5">SCRP324</strain>
    </source>
</reference>
<accession>A0A6A3G4N7</accession>
<dbReference type="Proteomes" id="UP000429607">
    <property type="component" value="Unassembled WGS sequence"/>
</dbReference>
<evidence type="ECO:0000313" key="3">
    <source>
        <dbReference type="EMBL" id="KAE8952283.1"/>
    </source>
</evidence>
<evidence type="ECO:0000256" key="1">
    <source>
        <dbReference type="SAM" id="MobiDB-lite"/>
    </source>
</evidence>
<dbReference type="EMBL" id="QXFV01012505">
    <property type="protein sequence ID" value="KAE8951626.1"/>
    <property type="molecule type" value="Genomic_DNA"/>
</dbReference>
<dbReference type="EMBL" id="QXFU01011715">
    <property type="protein sequence ID" value="KAE8952283.1"/>
    <property type="molecule type" value="Genomic_DNA"/>
</dbReference>
<gene>
    <name evidence="2" type="ORF">PR001_g33647</name>
    <name evidence="3" type="ORF">PR002_g32719</name>
</gene>
<protein>
    <submittedName>
        <fullName evidence="2">Uncharacterized protein</fullName>
    </submittedName>
</protein>
<comment type="caution">
    <text evidence="2">The sequence shown here is derived from an EMBL/GenBank/DDBJ whole genome shotgun (WGS) entry which is preliminary data.</text>
</comment>
<name>A0A6A3G4N7_9STRA</name>
<feature type="region of interest" description="Disordered" evidence="1">
    <location>
        <begin position="55"/>
        <end position="77"/>
    </location>
</feature>
<evidence type="ECO:0000313" key="5">
    <source>
        <dbReference type="Proteomes" id="UP000435112"/>
    </source>
</evidence>